<dbReference type="EC" id="2.7.13.3" evidence="2"/>
<evidence type="ECO:0000313" key="13">
    <source>
        <dbReference type="EMBL" id="MBD3941248.1"/>
    </source>
</evidence>
<dbReference type="Pfam" id="PF02518">
    <property type="entry name" value="HATPase_c"/>
    <property type="match status" value="1"/>
</dbReference>
<keyword evidence="10" id="KW-0472">Membrane</keyword>
<feature type="domain" description="Signal transduction histidine kinase subgroup 3 dimerisation and phosphoacceptor" evidence="12">
    <location>
        <begin position="176"/>
        <end position="241"/>
    </location>
</feature>
<keyword evidence="4" id="KW-0808">Transferase</keyword>
<keyword evidence="3" id="KW-0597">Phosphoprotein</keyword>
<name>A0ABR8NMT3_9MICO</name>
<organism evidence="13 14">
    <name type="scientific">Microbacterium helvum</name>
    <dbReference type="NCBI Taxonomy" id="2773713"/>
    <lineage>
        <taxon>Bacteria</taxon>
        <taxon>Bacillati</taxon>
        <taxon>Actinomycetota</taxon>
        <taxon>Actinomycetes</taxon>
        <taxon>Micrococcales</taxon>
        <taxon>Microbacteriaceae</taxon>
        <taxon>Microbacterium</taxon>
    </lineage>
</organism>
<evidence type="ECO:0000256" key="5">
    <source>
        <dbReference type="ARBA" id="ARBA00022741"/>
    </source>
</evidence>
<dbReference type="Gene3D" id="1.20.5.1930">
    <property type="match status" value="1"/>
</dbReference>
<dbReference type="InterPro" id="IPR011712">
    <property type="entry name" value="Sig_transdc_His_kin_sub3_dim/P"/>
</dbReference>
<evidence type="ECO:0000256" key="2">
    <source>
        <dbReference type="ARBA" id="ARBA00012438"/>
    </source>
</evidence>
<dbReference type="Proteomes" id="UP000598426">
    <property type="component" value="Unassembled WGS sequence"/>
</dbReference>
<dbReference type="SUPFAM" id="SSF55874">
    <property type="entry name" value="ATPase domain of HSP90 chaperone/DNA topoisomerase II/histidine kinase"/>
    <property type="match status" value="1"/>
</dbReference>
<dbReference type="Pfam" id="PF07730">
    <property type="entry name" value="HisKA_3"/>
    <property type="match status" value="1"/>
</dbReference>
<dbReference type="PANTHER" id="PTHR24421:SF10">
    <property type="entry name" value="NITRATE_NITRITE SENSOR PROTEIN NARQ"/>
    <property type="match status" value="1"/>
</dbReference>
<reference evidence="13 14" key="1">
    <citation type="submission" date="2020-09" db="EMBL/GenBank/DDBJ databases">
        <title>Isolation and identification of active actinomycetes.</title>
        <authorList>
            <person name="Li X."/>
        </authorList>
    </citation>
    <scope>NUCLEOTIDE SEQUENCE [LARGE SCALE GENOMIC DNA]</scope>
    <source>
        <strain evidence="13 14">NEAU-LLC</strain>
    </source>
</reference>
<feature type="transmembrane region" description="Helical" evidence="10">
    <location>
        <begin position="71"/>
        <end position="87"/>
    </location>
</feature>
<dbReference type="PANTHER" id="PTHR24421">
    <property type="entry name" value="NITRATE/NITRITE SENSOR PROTEIN NARX-RELATED"/>
    <property type="match status" value="1"/>
</dbReference>
<evidence type="ECO:0000256" key="10">
    <source>
        <dbReference type="SAM" id="Phobius"/>
    </source>
</evidence>
<dbReference type="InterPro" id="IPR036890">
    <property type="entry name" value="HATPase_C_sf"/>
</dbReference>
<evidence type="ECO:0000259" key="12">
    <source>
        <dbReference type="Pfam" id="PF07730"/>
    </source>
</evidence>
<evidence type="ECO:0000256" key="4">
    <source>
        <dbReference type="ARBA" id="ARBA00022679"/>
    </source>
</evidence>
<evidence type="ECO:0000256" key="1">
    <source>
        <dbReference type="ARBA" id="ARBA00000085"/>
    </source>
</evidence>
<feature type="compositionally biased region" description="Low complexity" evidence="9">
    <location>
        <begin position="336"/>
        <end position="347"/>
    </location>
</feature>
<dbReference type="InterPro" id="IPR003594">
    <property type="entry name" value="HATPase_dom"/>
</dbReference>
<evidence type="ECO:0000256" key="7">
    <source>
        <dbReference type="ARBA" id="ARBA00022840"/>
    </source>
</evidence>
<feature type="transmembrane region" description="Helical" evidence="10">
    <location>
        <begin position="139"/>
        <end position="158"/>
    </location>
</feature>
<feature type="compositionally biased region" description="Basic and acidic residues" evidence="9">
    <location>
        <begin position="320"/>
        <end position="335"/>
    </location>
</feature>
<dbReference type="RefSeq" id="WP_191170881.1">
    <property type="nucleotide sequence ID" value="NZ_JACXZS010000003.1"/>
</dbReference>
<evidence type="ECO:0000259" key="11">
    <source>
        <dbReference type="Pfam" id="PF02518"/>
    </source>
</evidence>
<dbReference type="EMBL" id="JACXZS010000003">
    <property type="protein sequence ID" value="MBD3941248.1"/>
    <property type="molecule type" value="Genomic_DNA"/>
</dbReference>
<feature type="transmembrane region" description="Helical" evidence="10">
    <location>
        <begin position="21"/>
        <end position="42"/>
    </location>
</feature>
<keyword evidence="14" id="KW-1185">Reference proteome</keyword>
<feature type="region of interest" description="Disordered" evidence="9">
    <location>
        <begin position="319"/>
        <end position="347"/>
    </location>
</feature>
<keyword evidence="6 13" id="KW-0418">Kinase</keyword>
<proteinExistence type="predicted"/>
<evidence type="ECO:0000256" key="3">
    <source>
        <dbReference type="ARBA" id="ARBA00022553"/>
    </source>
</evidence>
<protein>
    <recommendedName>
        <fullName evidence="2">histidine kinase</fullName>
        <ecNumber evidence="2">2.7.13.3</ecNumber>
    </recommendedName>
</protein>
<dbReference type="InterPro" id="IPR050482">
    <property type="entry name" value="Sensor_HK_TwoCompSys"/>
</dbReference>
<feature type="domain" description="Histidine kinase/HSP90-like ATPase" evidence="11">
    <location>
        <begin position="284"/>
        <end position="392"/>
    </location>
</feature>
<comment type="caution">
    <text evidence="13">The sequence shown here is derived from an EMBL/GenBank/DDBJ whole genome shotgun (WGS) entry which is preliminary data.</text>
</comment>
<feature type="transmembrane region" description="Helical" evidence="10">
    <location>
        <begin position="93"/>
        <end position="108"/>
    </location>
</feature>
<evidence type="ECO:0000256" key="6">
    <source>
        <dbReference type="ARBA" id="ARBA00022777"/>
    </source>
</evidence>
<keyword evidence="7" id="KW-0067">ATP-binding</keyword>
<feature type="transmembrane region" description="Helical" evidence="10">
    <location>
        <begin position="48"/>
        <end position="64"/>
    </location>
</feature>
<feature type="transmembrane region" description="Helical" evidence="10">
    <location>
        <begin position="115"/>
        <end position="133"/>
    </location>
</feature>
<dbReference type="GO" id="GO:0016301">
    <property type="term" value="F:kinase activity"/>
    <property type="evidence" value="ECO:0007669"/>
    <property type="project" value="UniProtKB-KW"/>
</dbReference>
<gene>
    <name evidence="13" type="ORF">IF188_05990</name>
</gene>
<keyword evidence="10" id="KW-0812">Transmembrane</keyword>
<accession>A0ABR8NMT3</accession>
<evidence type="ECO:0000313" key="14">
    <source>
        <dbReference type="Proteomes" id="UP000598426"/>
    </source>
</evidence>
<evidence type="ECO:0000256" key="8">
    <source>
        <dbReference type="ARBA" id="ARBA00023012"/>
    </source>
</evidence>
<keyword evidence="10" id="KW-1133">Transmembrane helix</keyword>
<sequence length="396" mass="41515">MTSPVRALWDAPKAAPAPPRHVWRDAVLAGVVAVAAVVEALLRSEVPWRWLWAVVLIGLSATLLWRRTHPLLMLTIAFLVATTVGLATGGDPQLFTTAYFLVLLYALFRWASGRAVLVGGALVVLGTAFSLTSSDTTPGDVAGGIAVVVATGSLGAALRWRARVRARDLEQARLAERVQLARDLHDTVAHHVSAIAVQAQAGTVAAAKDPSATAQVLRTIEAEATQTLREMRAMVGVLRADAAPLAPTPSLAQLDALARTDGVPEIEVRVEGDADAVPAPVAATVFHLAQEAVTNARRHARGVRRIEVDVRVGADGVRLTVDDDGRGSDGSRRSEAPGAAPAAPGTGAVEASITAGYGIRGMQERADLLGGRCEAGPRPDGGWRVVVSLPRTGWRP</sequence>
<dbReference type="CDD" id="cd16917">
    <property type="entry name" value="HATPase_UhpB-NarQ-NarX-like"/>
    <property type="match status" value="1"/>
</dbReference>
<keyword evidence="8" id="KW-0902">Two-component regulatory system</keyword>
<comment type="catalytic activity">
    <reaction evidence="1">
        <text>ATP + protein L-histidine = ADP + protein N-phospho-L-histidine.</text>
        <dbReference type="EC" id="2.7.13.3"/>
    </reaction>
</comment>
<evidence type="ECO:0000256" key="9">
    <source>
        <dbReference type="SAM" id="MobiDB-lite"/>
    </source>
</evidence>
<dbReference type="Gene3D" id="3.30.565.10">
    <property type="entry name" value="Histidine kinase-like ATPase, C-terminal domain"/>
    <property type="match status" value="1"/>
</dbReference>
<keyword evidence="5" id="KW-0547">Nucleotide-binding</keyword>